<organism evidence="2 3">
    <name type="scientific">Desulfallas thermosapovorans DSM 6562</name>
    <dbReference type="NCBI Taxonomy" id="1121431"/>
    <lineage>
        <taxon>Bacteria</taxon>
        <taxon>Bacillati</taxon>
        <taxon>Bacillota</taxon>
        <taxon>Clostridia</taxon>
        <taxon>Eubacteriales</taxon>
        <taxon>Desulfallaceae</taxon>
        <taxon>Desulfallas</taxon>
    </lineage>
</organism>
<reference evidence="2 3" key="1">
    <citation type="submission" date="2019-07" db="EMBL/GenBank/DDBJ databases">
        <title>Genomic Encyclopedia of Type Strains, Phase I: the one thousand microbial genomes (KMG-I) project.</title>
        <authorList>
            <person name="Kyrpides N."/>
        </authorList>
    </citation>
    <scope>NUCLEOTIDE SEQUENCE [LARGE SCALE GENOMIC DNA]</scope>
    <source>
        <strain evidence="2 3">DSM 6562</strain>
    </source>
</reference>
<dbReference type="Proteomes" id="UP000323166">
    <property type="component" value="Unassembled WGS sequence"/>
</dbReference>
<protein>
    <submittedName>
        <fullName evidence="2">Endonuclease/exonuclease/phosphatase family metal-dependent hydrolase</fullName>
    </submittedName>
</protein>
<evidence type="ECO:0000313" key="2">
    <source>
        <dbReference type="EMBL" id="TYO94930.1"/>
    </source>
</evidence>
<dbReference type="GO" id="GO:0004527">
    <property type="term" value="F:exonuclease activity"/>
    <property type="evidence" value="ECO:0007669"/>
    <property type="project" value="UniProtKB-KW"/>
</dbReference>
<dbReference type="InterPro" id="IPR051916">
    <property type="entry name" value="GPI-anchor_lipid_remodeler"/>
</dbReference>
<evidence type="ECO:0000259" key="1">
    <source>
        <dbReference type="Pfam" id="PF03372"/>
    </source>
</evidence>
<dbReference type="InterPro" id="IPR005135">
    <property type="entry name" value="Endo/exonuclease/phosphatase"/>
</dbReference>
<dbReference type="GO" id="GO:0016020">
    <property type="term" value="C:membrane"/>
    <property type="evidence" value="ECO:0007669"/>
    <property type="project" value="GOC"/>
</dbReference>
<feature type="domain" description="Endonuclease/exonuclease/phosphatase" evidence="1">
    <location>
        <begin position="6"/>
        <end position="218"/>
    </location>
</feature>
<dbReference type="RefSeq" id="WP_166511955.1">
    <property type="nucleotide sequence ID" value="NZ_VNHM01000010.1"/>
</dbReference>
<keyword evidence="2" id="KW-0378">Hydrolase</keyword>
<dbReference type="Gene3D" id="3.60.10.10">
    <property type="entry name" value="Endonuclease/exonuclease/phosphatase"/>
    <property type="match status" value="1"/>
</dbReference>
<keyword evidence="2" id="KW-0269">Exonuclease</keyword>
<dbReference type="PANTHER" id="PTHR14859:SF15">
    <property type="entry name" value="ENDONUCLEASE_EXONUCLEASE_PHOSPHATASE DOMAIN-CONTAINING PROTEIN"/>
    <property type="match status" value="1"/>
</dbReference>
<keyword evidence="2" id="KW-0540">Nuclease</keyword>
<accession>A0A5S4ZQP5</accession>
<dbReference type="SUPFAM" id="SSF56219">
    <property type="entry name" value="DNase I-like"/>
    <property type="match status" value="1"/>
</dbReference>
<dbReference type="EMBL" id="VNHM01000010">
    <property type="protein sequence ID" value="TYO94930.1"/>
    <property type="molecule type" value="Genomic_DNA"/>
</dbReference>
<keyword evidence="2" id="KW-0255">Endonuclease</keyword>
<dbReference type="GO" id="GO:0006506">
    <property type="term" value="P:GPI anchor biosynthetic process"/>
    <property type="evidence" value="ECO:0007669"/>
    <property type="project" value="TreeGrafter"/>
</dbReference>
<dbReference type="InterPro" id="IPR036691">
    <property type="entry name" value="Endo/exonu/phosph_ase_sf"/>
</dbReference>
<evidence type="ECO:0000313" key="3">
    <source>
        <dbReference type="Proteomes" id="UP000323166"/>
    </source>
</evidence>
<dbReference type="PANTHER" id="PTHR14859">
    <property type="entry name" value="CALCOFLUOR WHITE HYPERSENSITIVE PROTEIN PRECURSOR"/>
    <property type="match status" value="1"/>
</dbReference>
<proteinExistence type="predicted"/>
<name>A0A5S4ZQP5_9FIRM</name>
<dbReference type="GO" id="GO:0004519">
    <property type="term" value="F:endonuclease activity"/>
    <property type="evidence" value="ECO:0007669"/>
    <property type="project" value="UniProtKB-KW"/>
</dbReference>
<gene>
    <name evidence="2" type="ORF">LX24_01945</name>
</gene>
<dbReference type="AlphaFoldDB" id="A0A5S4ZQP5"/>
<keyword evidence="3" id="KW-1185">Reference proteome</keyword>
<sequence length="231" mass="25520">MKLCVVTYNIRNCRGVNGKVSLKAVASTIAGIKPDIVGLQEVDCFNPRSGFANQAARLGGMLGMYYVYGPNVTWGCIARFGNAVLSRYPIINWQNYLLPSRGQKRGLLLTKIKLGRKSIFFLVTHLGLSRQERLKQVDQILKTIGGVSGPLLLCGDLNARPGDGEVNRLQTMLQTCDLSNAELTFPADYPKYKIDYIFHSTHWVLAETKVFTSHASDHLPLAAAVELVHAK</sequence>
<dbReference type="Pfam" id="PF03372">
    <property type="entry name" value="Exo_endo_phos"/>
    <property type="match status" value="1"/>
</dbReference>
<comment type="caution">
    <text evidence="2">The sequence shown here is derived from an EMBL/GenBank/DDBJ whole genome shotgun (WGS) entry which is preliminary data.</text>
</comment>